<feature type="transmembrane region" description="Helical" evidence="4">
    <location>
        <begin position="53"/>
        <end position="70"/>
    </location>
</feature>
<dbReference type="RefSeq" id="WP_376834877.1">
    <property type="nucleotide sequence ID" value="NZ_JBHLSW010000003.1"/>
</dbReference>
<keyword evidence="4" id="KW-0472">Membrane</keyword>
<dbReference type="PANTHER" id="PTHR31899:SF9">
    <property type="entry name" value="BETA-CAROTENE 3-HYDROXYLASE 1, CHLOROPLASTIC"/>
    <property type="match status" value="1"/>
</dbReference>
<keyword evidence="6" id="KW-1185">Reference proteome</keyword>
<keyword evidence="3" id="KW-0560">Oxidoreductase</keyword>
<organism evidence="5 6">
    <name type="scientific">Brevundimonas balnearis</name>
    <dbReference type="NCBI Taxonomy" id="1572858"/>
    <lineage>
        <taxon>Bacteria</taxon>
        <taxon>Pseudomonadati</taxon>
        <taxon>Pseudomonadota</taxon>
        <taxon>Alphaproteobacteria</taxon>
        <taxon>Caulobacterales</taxon>
        <taxon>Caulobacteraceae</taxon>
        <taxon>Brevundimonas</taxon>
    </lineage>
</organism>
<evidence type="ECO:0000256" key="1">
    <source>
        <dbReference type="ARBA" id="ARBA00009324"/>
    </source>
</evidence>
<name>A0ABV6R0S4_9CAUL</name>
<dbReference type="PANTHER" id="PTHR31899">
    <property type="entry name" value="BETA-CAROTENE 3-HYDROXYLASE 1, CHLOROPLASTIC"/>
    <property type="match status" value="1"/>
</dbReference>
<keyword evidence="4" id="KW-0812">Transmembrane</keyword>
<proteinExistence type="inferred from homology"/>
<evidence type="ECO:0000313" key="5">
    <source>
        <dbReference type="EMBL" id="MFC0633225.1"/>
    </source>
</evidence>
<dbReference type="InterPro" id="IPR045019">
    <property type="entry name" value="BETA-OHASE-like"/>
</dbReference>
<dbReference type="Proteomes" id="UP001589906">
    <property type="component" value="Unassembled WGS sequence"/>
</dbReference>
<feature type="transmembrane region" description="Helical" evidence="4">
    <location>
        <begin position="76"/>
        <end position="94"/>
    </location>
</feature>
<accession>A0ABV6R0S4</accession>
<reference evidence="5 6" key="1">
    <citation type="submission" date="2024-09" db="EMBL/GenBank/DDBJ databases">
        <authorList>
            <person name="Sun Q."/>
            <person name="Mori K."/>
        </authorList>
    </citation>
    <scope>NUCLEOTIDE SEQUENCE [LARGE SCALE GENOMIC DNA]</scope>
    <source>
        <strain evidence="5 6">NCAIM B.02621</strain>
    </source>
</reference>
<feature type="transmembrane region" description="Helical" evidence="4">
    <location>
        <begin position="6"/>
        <end position="24"/>
    </location>
</feature>
<sequence length="174" mass="19897">MPWLPFIALTLLVFFLMEGVAWWSHKYIMHGWGWDWHKDHHEPHDNKLEKNDLYAVVGSGVAIALFSVGWATGIWWVYAIATGITLYGAMYAFVHDGLVHQRWPFHFMPRNGYARRLVQAHKLHHAVQTKEDAVSFGFIFAPDPKRLNAQLKALRRARAEARVAAQTGAEPPTA</sequence>
<evidence type="ECO:0000256" key="2">
    <source>
        <dbReference type="ARBA" id="ARBA00022746"/>
    </source>
</evidence>
<keyword evidence="2" id="KW-0125">Carotenoid biosynthesis</keyword>
<evidence type="ECO:0000256" key="3">
    <source>
        <dbReference type="ARBA" id="ARBA00023002"/>
    </source>
</evidence>
<evidence type="ECO:0000256" key="4">
    <source>
        <dbReference type="SAM" id="Phobius"/>
    </source>
</evidence>
<gene>
    <name evidence="5" type="ORF">ACFFGE_04945</name>
</gene>
<protein>
    <submittedName>
        <fullName evidence="5">Beta-carotene hydroxylase</fullName>
    </submittedName>
</protein>
<evidence type="ECO:0000313" key="6">
    <source>
        <dbReference type="Proteomes" id="UP001589906"/>
    </source>
</evidence>
<dbReference type="EMBL" id="JBHLSW010000003">
    <property type="protein sequence ID" value="MFC0633225.1"/>
    <property type="molecule type" value="Genomic_DNA"/>
</dbReference>
<keyword evidence="4" id="KW-1133">Transmembrane helix</keyword>
<comment type="caution">
    <text evidence="5">The sequence shown here is derived from an EMBL/GenBank/DDBJ whole genome shotgun (WGS) entry which is preliminary data.</text>
</comment>
<comment type="similarity">
    <text evidence="1">Belongs to the sterol desaturase family.</text>
</comment>